<accession>A0A5C5WL14</accession>
<feature type="transmembrane region" description="Helical" evidence="1">
    <location>
        <begin position="71"/>
        <end position="94"/>
    </location>
</feature>
<protein>
    <submittedName>
        <fullName evidence="2">Uncharacterized protein</fullName>
    </submittedName>
</protein>
<feature type="transmembrane region" description="Helical" evidence="1">
    <location>
        <begin position="41"/>
        <end position="59"/>
    </location>
</feature>
<dbReference type="AlphaFoldDB" id="A0A5C5WL14"/>
<dbReference type="EMBL" id="SJPI01000002">
    <property type="protein sequence ID" value="TWT50845.1"/>
    <property type="molecule type" value="Genomic_DNA"/>
</dbReference>
<keyword evidence="1" id="KW-0472">Membrane</keyword>
<feature type="transmembrane region" description="Helical" evidence="1">
    <location>
        <begin position="17"/>
        <end position="35"/>
    </location>
</feature>
<organism evidence="2 3">
    <name type="scientific">Rubripirellula amarantea</name>
    <dbReference type="NCBI Taxonomy" id="2527999"/>
    <lineage>
        <taxon>Bacteria</taxon>
        <taxon>Pseudomonadati</taxon>
        <taxon>Planctomycetota</taxon>
        <taxon>Planctomycetia</taxon>
        <taxon>Pirellulales</taxon>
        <taxon>Pirellulaceae</taxon>
        <taxon>Rubripirellula</taxon>
    </lineage>
</organism>
<evidence type="ECO:0000256" key="1">
    <source>
        <dbReference type="SAM" id="Phobius"/>
    </source>
</evidence>
<name>A0A5C5WL14_9BACT</name>
<comment type="caution">
    <text evidence="2">The sequence shown here is derived from an EMBL/GenBank/DDBJ whole genome shotgun (WGS) entry which is preliminary data.</text>
</comment>
<dbReference type="OrthoDB" id="283379at2"/>
<sequence length="139" mass="16177">MPISKHVLTRRDWDKRFLTWSVFLAAIALVGSIAYGDHSLWFAFVFVVPLYLLMRYSTSITGYHSPRLSRWSILILPTLYIVLPMAVALSRYLFNSLLPWWPWALGQDLGRSLNRLHPMNRPHPMNTFTRWTCGSRIAA</sequence>
<dbReference type="RefSeq" id="WP_146516002.1">
    <property type="nucleotide sequence ID" value="NZ_SJPI01000002.1"/>
</dbReference>
<proteinExistence type="predicted"/>
<keyword evidence="1" id="KW-1133">Transmembrane helix</keyword>
<evidence type="ECO:0000313" key="3">
    <source>
        <dbReference type="Proteomes" id="UP000316598"/>
    </source>
</evidence>
<keyword evidence="3" id="KW-1185">Reference proteome</keyword>
<reference evidence="2 3" key="1">
    <citation type="submission" date="2019-02" db="EMBL/GenBank/DDBJ databases">
        <title>Deep-cultivation of Planctomycetes and their phenomic and genomic characterization uncovers novel biology.</title>
        <authorList>
            <person name="Wiegand S."/>
            <person name="Jogler M."/>
            <person name="Boedeker C."/>
            <person name="Pinto D."/>
            <person name="Vollmers J."/>
            <person name="Rivas-Marin E."/>
            <person name="Kohn T."/>
            <person name="Peeters S.H."/>
            <person name="Heuer A."/>
            <person name="Rast P."/>
            <person name="Oberbeckmann S."/>
            <person name="Bunk B."/>
            <person name="Jeske O."/>
            <person name="Meyerdierks A."/>
            <person name="Storesund J.E."/>
            <person name="Kallscheuer N."/>
            <person name="Luecker S."/>
            <person name="Lage O.M."/>
            <person name="Pohl T."/>
            <person name="Merkel B.J."/>
            <person name="Hornburger P."/>
            <person name="Mueller R.-W."/>
            <person name="Bruemmer F."/>
            <person name="Labrenz M."/>
            <person name="Spormann A.M."/>
            <person name="Op Den Camp H."/>
            <person name="Overmann J."/>
            <person name="Amann R."/>
            <person name="Jetten M.S.M."/>
            <person name="Mascher T."/>
            <person name="Medema M.H."/>
            <person name="Devos D.P."/>
            <person name="Kaster A.-K."/>
            <person name="Ovreas L."/>
            <person name="Rohde M."/>
            <person name="Galperin M.Y."/>
            <person name="Jogler C."/>
        </authorList>
    </citation>
    <scope>NUCLEOTIDE SEQUENCE [LARGE SCALE GENOMIC DNA]</scope>
    <source>
        <strain evidence="2 3">Pla22</strain>
    </source>
</reference>
<gene>
    <name evidence="2" type="ORF">Pla22_35880</name>
</gene>
<evidence type="ECO:0000313" key="2">
    <source>
        <dbReference type="EMBL" id="TWT50845.1"/>
    </source>
</evidence>
<dbReference type="Proteomes" id="UP000316598">
    <property type="component" value="Unassembled WGS sequence"/>
</dbReference>
<keyword evidence="1" id="KW-0812">Transmembrane</keyword>